<dbReference type="InterPro" id="IPR032675">
    <property type="entry name" value="LRR_dom_sf"/>
</dbReference>
<dbReference type="PANTHER" id="PTHR15140:SF37">
    <property type="entry name" value="UBIQUITIN-LIKE DOMAIN-CONTAINING PROTEIN"/>
    <property type="match status" value="1"/>
</dbReference>
<keyword evidence="2" id="KW-1185">Reference proteome</keyword>
<dbReference type="Gene3D" id="3.80.10.10">
    <property type="entry name" value="Ribonuclease Inhibitor"/>
    <property type="match status" value="1"/>
</dbReference>
<evidence type="ECO:0000313" key="2">
    <source>
        <dbReference type="Proteomes" id="UP000325577"/>
    </source>
</evidence>
<dbReference type="SUPFAM" id="SSF52047">
    <property type="entry name" value="RNI-like"/>
    <property type="match status" value="1"/>
</dbReference>
<gene>
    <name evidence="1" type="ORF">F0562_003292</name>
</gene>
<dbReference type="PANTHER" id="PTHR15140">
    <property type="entry name" value="TUBULIN-SPECIFIC CHAPERONE E"/>
    <property type="match status" value="1"/>
</dbReference>
<reference evidence="1 2" key="1">
    <citation type="submission" date="2019-09" db="EMBL/GenBank/DDBJ databases">
        <title>A chromosome-level genome assembly of the Chinese tupelo Nyssa sinensis.</title>
        <authorList>
            <person name="Yang X."/>
            <person name="Kang M."/>
            <person name="Yang Y."/>
            <person name="Xiong H."/>
            <person name="Wang M."/>
            <person name="Zhang Z."/>
            <person name="Wang Z."/>
            <person name="Wu H."/>
            <person name="Ma T."/>
            <person name="Liu J."/>
            <person name="Xi Z."/>
        </authorList>
    </citation>
    <scope>NUCLEOTIDE SEQUENCE [LARGE SCALE GENOMIC DNA]</scope>
    <source>
        <strain evidence="1">J267</strain>
        <tissue evidence="1">Leaf</tissue>
    </source>
</reference>
<dbReference type="AlphaFoldDB" id="A0A5J5BUS0"/>
<protein>
    <recommendedName>
        <fullName evidence="3">NB-ARC domain-containing protein</fullName>
    </recommendedName>
</protein>
<organism evidence="1 2">
    <name type="scientific">Nyssa sinensis</name>
    <dbReference type="NCBI Taxonomy" id="561372"/>
    <lineage>
        <taxon>Eukaryota</taxon>
        <taxon>Viridiplantae</taxon>
        <taxon>Streptophyta</taxon>
        <taxon>Embryophyta</taxon>
        <taxon>Tracheophyta</taxon>
        <taxon>Spermatophyta</taxon>
        <taxon>Magnoliopsida</taxon>
        <taxon>eudicotyledons</taxon>
        <taxon>Gunneridae</taxon>
        <taxon>Pentapetalae</taxon>
        <taxon>asterids</taxon>
        <taxon>Cornales</taxon>
        <taxon>Nyssaceae</taxon>
        <taxon>Nyssa</taxon>
    </lineage>
</organism>
<sequence>MVILGKLPNLRILRLLQDSYIGSKMVCSADGFPQLEILELNGLEELEDWRVEETAMPTLRGLHIERNLRLRMIPEGLKFVNTLRELTLSLMRKTFVNGLQAIEMVVEQLDDAVSGY</sequence>
<dbReference type="OrthoDB" id="1917524at2759"/>
<dbReference type="EMBL" id="CM018032">
    <property type="protein sequence ID" value="KAA8546863.1"/>
    <property type="molecule type" value="Genomic_DNA"/>
</dbReference>
<proteinExistence type="predicted"/>
<dbReference type="Proteomes" id="UP000325577">
    <property type="component" value="Linkage Group LG1"/>
</dbReference>
<accession>A0A5J5BUS0</accession>
<evidence type="ECO:0000313" key="1">
    <source>
        <dbReference type="EMBL" id="KAA8546863.1"/>
    </source>
</evidence>
<evidence type="ECO:0008006" key="3">
    <source>
        <dbReference type="Google" id="ProtNLM"/>
    </source>
</evidence>
<name>A0A5J5BUS0_9ASTE</name>